<evidence type="ECO:0000256" key="3">
    <source>
        <dbReference type="ARBA" id="ARBA00022722"/>
    </source>
</evidence>
<dbReference type="GO" id="GO:0010587">
    <property type="term" value="P:miRNA catabolic process"/>
    <property type="evidence" value="ECO:0007669"/>
    <property type="project" value="TreeGrafter"/>
</dbReference>
<dbReference type="AlphaFoldDB" id="A0A821IRB2"/>
<keyword evidence="11" id="KW-1185">Reference proteome</keyword>
<dbReference type="Proteomes" id="UP000663873">
    <property type="component" value="Unassembled WGS sequence"/>
</dbReference>
<comment type="subcellular location">
    <subcellularLocation>
        <location evidence="1">Cytoplasm</location>
    </subcellularLocation>
</comment>
<evidence type="ECO:0000256" key="1">
    <source>
        <dbReference type="ARBA" id="ARBA00004496"/>
    </source>
</evidence>
<dbReference type="FunFam" id="2.40.50.700:FF:000003">
    <property type="entry name" value="DIS3-like exonuclease 2"/>
    <property type="match status" value="1"/>
</dbReference>
<dbReference type="GO" id="GO:0046872">
    <property type="term" value="F:metal ion binding"/>
    <property type="evidence" value="ECO:0007669"/>
    <property type="project" value="UniProtKB-KW"/>
</dbReference>
<keyword evidence="6" id="KW-0269">Exonuclease</keyword>
<dbReference type="GO" id="GO:0008266">
    <property type="term" value="F:poly(U) RNA binding"/>
    <property type="evidence" value="ECO:0007669"/>
    <property type="project" value="UniProtKB-ARBA"/>
</dbReference>
<dbReference type="Pfam" id="PF17849">
    <property type="entry name" value="OB_Dis3"/>
    <property type="match status" value="1"/>
</dbReference>
<dbReference type="InterPro" id="IPR012340">
    <property type="entry name" value="NA-bd_OB-fold"/>
</dbReference>
<evidence type="ECO:0000256" key="7">
    <source>
        <dbReference type="ARBA" id="ARBA00022842"/>
    </source>
</evidence>
<dbReference type="InterPro" id="IPR050180">
    <property type="entry name" value="RNR_Ribonuclease"/>
</dbReference>
<evidence type="ECO:0000313" key="11">
    <source>
        <dbReference type="Proteomes" id="UP000663873"/>
    </source>
</evidence>
<keyword evidence="2" id="KW-0963">Cytoplasm</keyword>
<keyword evidence="5" id="KW-0378">Hydrolase</keyword>
<evidence type="ECO:0000256" key="2">
    <source>
        <dbReference type="ARBA" id="ARBA00022490"/>
    </source>
</evidence>
<dbReference type="InterPro" id="IPR041505">
    <property type="entry name" value="Dis3_CSD2"/>
</dbReference>
<dbReference type="PANTHER" id="PTHR23355:SF9">
    <property type="entry name" value="DIS3-LIKE EXONUCLEASE 2"/>
    <property type="match status" value="1"/>
</dbReference>
<feature type="non-terminal residue" evidence="10">
    <location>
        <position position="1"/>
    </location>
</feature>
<reference evidence="10" key="1">
    <citation type="submission" date="2021-02" db="EMBL/GenBank/DDBJ databases">
        <authorList>
            <person name="Nowell W R."/>
        </authorList>
    </citation>
    <scope>NUCLEOTIDE SEQUENCE</scope>
</reference>
<dbReference type="GO" id="GO:0000175">
    <property type="term" value="F:3'-5'-RNA exonuclease activity"/>
    <property type="evidence" value="ECO:0007669"/>
    <property type="project" value="TreeGrafter"/>
</dbReference>
<dbReference type="Gene3D" id="2.40.50.700">
    <property type="match status" value="1"/>
</dbReference>
<sequence length="154" mass="17596">MKAAGLLRKMPDNNPNYALFSPMDSRIPRLMIPMNNCPPDFRDRPSDYEKSLFVARIVDIPADKKFASGELLETLGDADTLEAQSKAILMENDIRDEEFSNEVIKCLPLDQDKWSIPNEEFSKRLDLRNQCIFTIDPATARDLDDALSCERLEN</sequence>
<keyword evidence="8" id="KW-0694">RNA-binding</keyword>
<evidence type="ECO:0000313" key="10">
    <source>
        <dbReference type="EMBL" id="CAF4702585.1"/>
    </source>
</evidence>
<evidence type="ECO:0000259" key="9">
    <source>
        <dbReference type="Pfam" id="PF17849"/>
    </source>
</evidence>
<protein>
    <recommendedName>
        <fullName evidence="9">CSD2 domain-containing protein</fullName>
    </recommendedName>
</protein>
<gene>
    <name evidence="10" type="ORF">UJA718_LOCUS36319</name>
</gene>
<dbReference type="SUPFAM" id="SSF50249">
    <property type="entry name" value="Nucleic acid-binding proteins"/>
    <property type="match status" value="1"/>
</dbReference>
<comment type="caution">
    <text evidence="10">The sequence shown here is derived from an EMBL/GenBank/DDBJ whole genome shotgun (WGS) entry which is preliminary data.</text>
</comment>
<evidence type="ECO:0000256" key="5">
    <source>
        <dbReference type="ARBA" id="ARBA00022801"/>
    </source>
</evidence>
<accession>A0A821IRB2</accession>
<dbReference type="PANTHER" id="PTHR23355">
    <property type="entry name" value="RIBONUCLEASE"/>
    <property type="match status" value="1"/>
</dbReference>
<keyword evidence="7" id="KW-0460">Magnesium</keyword>
<organism evidence="10 11">
    <name type="scientific">Rotaria socialis</name>
    <dbReference type="NCBI Taxonomy" id="392032"/>
    <lineage>
        <taxon>Eukaryota</taxon>
        <taxon>Metazoa</taxon>
        <taxon>Spiralia</taxon>
        <taxon>Gnathifera</taxon>
        <taxon>Rotifera</taxon>
        <taxon>Eurotatoria</taxon>
        <taxon>Bdelloidea</taxon>
        <taxon>Philodinida</taxon>
        <taxon>Philodinidae</taxon>
        <taxon>Rotaria</taxon>
    </lineage>
</organism>
<feature type="domain" description="CSD2" evidence="9">
    <location>
        <begin position="17"/>
        <end position="93"/>
    </location>
</feature>
<proteinExistence type="predicted"/>
<keyword evidence="3" id="KW-0540">Nuclease</keyword>
<dbReference type="GO" id="GO:0006402">
    <property type="term" value="P:mRNA catabolic process"/>
    <property type="evidence" value="ECO:0007669"/>
    <property type="project" value="TreeGrafter"/>
</dbReference>
<evidence type="ECO:0000256" key="6">
    <source>
        <dbReference type="ARBA" id="ARBA00022839"/>
    </source>
</evidence>
<evidence type="ECO:0000256" key="4">
    <source>
        <dbReference type="ARBA" id="ARBA00022723"/>
    </source>
</evidence>
<name>A0A821IRB2_9BILA</name>
<evidence type="ECO:0000256" key="8">
    <source>
        <dbReference type="ARBA" id="ARBA00022884"/>
    </source>
</evidence>
<dbReference type="EMBL" id="CAJOBP010034917">
    <property type="protein sequence ID" value="CAF4702585.1"/>
    <property type="molecule type" value="Genomic_DNA"/>
</dbReference>
<keyword evidence="4" id="KW-0479">Metal-binding</keyword>
<dbReference type="GO" id="GO:0000932">
    <property type="term" value="C:P-body"/>
    <property type="evidence" value="ECO:0007669"/>
    <property type="project" value="TreeGrafter"/>
</dbReference>